<dbReference type="PROSITE" id="PS50208">
    <property type="entry name" value="CASPASE_P20"/>
    <property type="match status" value="1"/>
</dbReference>
<reference evidence="2" key="1">
    <citation type="journal article" date="2011" name="PLoS ONE">
        <title>Genome of a low-salinity ammonia-oxidizing archaeon determined by single-cell and metagenomic analysis.</title>
        <authorList>
            <person name="Blainey P.C."/>
            <person name="Mosier A.C."/>
            <person name="Potanina A."/>
            <person name="Francis C.A."/>
            <person name="Quake S.R."/>
        </authorList>
    </citation>
    <scope>NUCLEOTIDE SEQUENCE [LARGE SCALE GENOMIC DNA]</scope>
    <source>
        <strain evidence="2">SFB1</strain>
    </source>
</reference>
<dbReference type="Gene3D" id="3.40.50.1460">
    <property type="match status" value="1"/>
</dbReference>
<name>F3KKQ7_9ARCH</name>
<evidence type="ECO:0000313" key="2">
    <source>
        <dbReference type="EMBL" id="EGG42066.1"/>
    </source>
</evidence>
<gene>
    <name evidence="2" type="ORF">Nlim_1081</name>
</gene>
<comment type="caution">
    <text evidence="2">The sequence shown here is derived from an EMBL/GenBank/DDBJ whole genome shotgun (WGS) entry which is preliminary data.</text>
</comment>
<proteinExistence type="predicted"/>
<dbReference type="Proteomes" id="UP000004348">
    <property type="component" value="Chromosome"/>
</dbReference>
<dbReference type="InterPro" id="IPR001309">
    <property type="entry name" value="Pept_C14_p20"/>
</dbReference>
<dbReference type="AlphaFoldDB" id="F3KKQ7"/>
<dbReference type="GO" id="GO:0004197">
    <property type="term" value="F:cysteine-type endopeptidase activity"/>
    <property type="evidence" value="ECO:0007669"/>
    <property type="project" value="InterPro"/>
</dbReference>
<sequence>MARKKALVIAVSDYDVDSLRNLSFCKNDGDDMHKILKNLGYDIKNHEELIGYVDGTHMQDAIYDFFHDNIQLDDTLLFYFSGHGVPGNGDYFLASSNIDPKIPKKRGFSFEDLNGEIVNCHSAKKVIIIDSCYAGSAKVDAKGSVIAAAIDAKNHQDQSFEGVGTCLLSSCMGAQESFDSAEGNHSFFTNYLIKGLNGANGKSVDDNGLVTPESLMNYIDREIDAIPEENRPNQTPLRKIMNAGGPIEIAKFPEFAKHLSSKSEIISILKQKPSEQRSRAVGFIKNHSKISTAFLIGPNIIMTDRNVLPTKEIASSISIEFGDKTDNETLQMLEISQGISEPTNKSFELDPSNIFITSELGYSIVSTKGIPGNDYGWIKLSSYNDAKPESFVCSIYCDSHGKQIDEKSNHLNIDEGSFYNMIFDSEDMEMTTGAPIFDTNWNLFCMFLGDPLNPKIFEENTIFGIKRSKRKIKGIRIIAIEKELKSFCKENNKMACDVLKLSG</sequence>
<organism evidence="2">
    <name type="scientific">Candidatus Nitrosarchaeum limnium SFB1</name>
    <dbReference type="NCBI Taxonomy" id="886738"/>
    <lineage>
        <taxon>Archaea</taxon>
        <taxon>Nitrososphaerota</taxon>
        <taxon>Nitrososphaeria</taxon>
        <taxon>Nitrosopumilales</taxon>
        <taxon>Nitrosopumilaceae</taxon>
        <taxon>Nitrosarchaeum</taxon>
    </lineage>
</organism>
<dbReference type="InterPro" id="IPR052039">
    <property type="entry name" value="Caspase-related_regulators"/>
</dbReference>
<protein>
    <submittedName>
        <fullName evidence="2">Caspase domain-containing uncharacterized protein</fullName>
    </submittedName>
</protein>
<dbReference type="HOGENOM" id="CLU_541437_0_0_2"/>
<dbReference type="GO" id="GO:0006508">
    <property type="term" value="P:proteolysis"/>
    <property type="evidence" value="ECO:0007669"/>
    <property type="project" value="InterPro"/>
</dbReference>
<accession>F3KKQ7</accession>
<dbReference type="InterPro" id="IPR029030">
    <property type="entry name" value="Caspase-like_dom_sf"/>
</dbReference>
<dbReference type="InterPro" id="IPR011600">
    <property type="entry name" value="Pept_C14_caspase"/>
</dbReference>
<dbReference type="STRING" id="886738.Nlim_1081"/>
<dbReference type="SUPFAM" id="SSF52129">
    <property type="entry name" value="Caspase-like"/>
    <property type="match status" value="1"/>
</dbReference>
<dbReference type="PANTHER" id="PTHR22576:SF37">
    <property type="entry name" value="MUCOSA-ASSOCIATED LYMPHOID TISSUE LYMPHOMA TRANSLOCATION PROTEIN 1"/>
    <property type="match status" value="1"/>
</dbReference>
<feature type="domain" description="Caspase family p20" evidence="1">
    <location>
        <begin position="2"/>
        <end position="87"/>
    </location>
</feature>
<dbReference type="Pfam" id="PF00656">
    <property type="entry name" value="Peptidase_C14"/>
    <property type="match status" value="1"/>
</dbReference>
<dbReference type="PANTHER" id="PTHR22576">
    <property type="entry name" value="MUCOSA ASSOCIATED LYMPHOID TISSUE LYMPHOMA TRANSLOCATION PROTEIN 1/PARACASPASE"/>
    <property type="match status" value="1"/>
</dbReference>
<evidence type="ECO:0000259" key="1">
    <source>
        <dbReference type="PROSITE" id="PS50208"/>
    </source>
</evidence>
<dbReference type="EMBL" id="AEGP01000040">
    <property type="protein sequence ID" value="EGG42066.1"/>
    <property type="molecule type" value="Genomic_DNA"/>
</dbReference>